<feature type="transmembrane region" description="Helical" evidence="1">
    <location>
        <begin position="20"/>
        <end position="45"/>
    </location>
</feature>
<evidence type="ECO:0000313" key="3">
    <source>
        <dbReference type="Proteomes" id="UP000176705"/>
    </source>
</evidence>
<gene>
    <name evidence="2" type="ORF">A3B37_01575</name>
</gene>
<name>A0A1G2L9R6_9BACT</name>
<keyword evidence="1" id="KW-0812">Transmembrane</keyword>
<accession>A0A1G2L9R6</accession>
<sequence>MTPDQINDFFSFLYEGRIGAIAFWLRFAAGIITSALVAAIFVIALKFRELMRGSAALAVKAVPAAVPDREIVAGPWEEVRRKIESPIQSDWNIAVIRADAILGAVLKDMGLAGETLGERLKQLDPAKLNSLNDVWEAHKIRNRIVHETDQILTHAEASRAVELFAKALRELQYLQE</sequence>
<evidence type="ECO:0000313" key="2">
    <source>
        <dbReference type="EMBL" id="OHA08375.1"/>
    </source>
</evidence>
<protein>
    <recommendedName>
        <fullName evidence="4">DUF4145 domain-containing protein</fullName>
    </recommendedName>
</protein>
<comment type="caution">
    <text evidence="2">The sequence shown here is derived from an EMBL/GenBank/DDBJ whole genome shotgun (WGS) entry which is preliminary data.</text>
</comment>
<organism evidence="2 3">
    <name type="scientific">Candidatus Sungbacteria bacterium RIFCSPLOWO2_01_FULL_59_16</name>
    <dbReference type="NCBI Taxonomy" id="1802280"/>
    <lineage>
        <taxon>Bacteria</taxon>
        <taxon>Candidatus Sungiibacteriota</taxon>
    </lineage>
</organism>
<dbReference type="AlphaFoldDB" id="A0A1G2L9R6"/>
<reference evidence="2 3" key="1">
    <citation type="journal article" date="2016" name="Nat. Commun.">
        <title>Thousands of microbial genomes shed light on interconnected biogeochemical processes in an aquifer system.</title>
        <authorList>
            <person name="Anantharaman K."/>
            <person name="Brown C.T."/>
            <person name="Hug L.A."/>
            <person name="Sharon I."/>
            <person name="Castelle C.J."/>
            <person name="Probst A.J."/>
            <person name="Thomas B.C."/>
            <person name="Singh A."/>
            <person name="Wilkins M.J."/>
            <person name="Karaoz U."/>
            <person name="Brodie E.L."/>
            <person name="Williams K.H."/>
            <person name="Hubbard S.S."/>
            <person name="Banfield J.F."/>
        </authorList>
    </citation>
    <scope>NUCLEOTIDE SEQUENCE [LARGE SCALE GENOMIC DNA]</scope>
</reference>
<keyword evidence="1" id="KW-0472">Membrane</keyword>
<evidence type="ECO:0000256" key="1">
    <source>
        <dbReference type="SAM" id="Phobius"/>
    </source>
</evidence>
<keyword evidence="1" id="KW-1133">Transmembrane helix</keyword>
<dbReference type="STRING" id="1802280.A3B37_01575"/>
<dbReference type="Proteomes" id="UP000176705">
    <property type="component" value="Unassembled WGS sequence"/>
</dbReference>
<dbReference type="EMBL" id="MHQS01000017">
    <property type="protein sequence ID" value="OHA08375.1"/>
    <property type="molecule type" value="Genomic_DNA"/>
</dbReference>
<evidence type="ECO:0008006" key="4">
    <source>
        <dbReference type="Google" id="ProtNLM"/>
    </source>
</evidence>
<proteinExistence type="predicted"/>